<feature type="transmembrane region" description="Helical" evidence="5">
    <location>
        <begin position="331"/>
        <end position="349"/>
    </location>
</feature>
<feature type="transmembrane region" description="Helical" evidence="5">
    <location>
        <begin position="157"/>
        <end position="177"/>
    </location>
</feature>
<protein>
    <submittedName>
        <fullName evidence="6">APC family permease</fullName>
    </submittedName>
</protein>
<evidence type="ECO:0000256" key="4">
    <source>
        <dbReference type="ARBA" id="ARBA00023136"/>
    </source>
</evidence>
<evidence type="ECO:0000313" key="6">
    <source>
        <dbReference type="EMBL" id="MFC3812752.1"/>
    </source>
</evidence>
<feature type="transmembrane region" description="Helical" evidence="5">
    <location>
        <begin position="285"/>
        <end position="310"/>
    </location>
</feature>
<dbReference type="PANTHER" id="PTHR11785:SF512">
    <property type="entry name" value="SOBREMESA, ISOFORM B"/>
    <property type="match status" value="1"/>
</dbReference>
<keyword evidence="2 5" id="KW-0812">Transmembrane</keyword>
<evidence type="ECO:0000256" key="3">
    <source>
        <dbReference type="ARBA" id="ARBA00022989"/>
    </source>
</evidence>
<evidence type="ECO:0000313" key="7">
    <source>
        <dbReference type="Proteomes" id="UP001595616"/>
    </source>
</evidence>
<proteinExistence type="predicted"/>
<feature type="transmembrane region" description="Helical" evidence="5">
    <location>
        <begin position="87"/>
        <end position="108"/>
    </location>
</feature>
<feature type="transmembrane region" description="Helical" evidence="5">
    <location>
        <begin position="355"/>
        <end position="376"/>
    </location>
</feature>
<keyword evidence="4 5" id="KW-0472">Membrane</keyword>
<comment type="subcellular location">
    <subcellularLocation>
        <location evidence="1">Membrane</location>
        <topology evidence="1">Multi-pass membrane protein</topology>
    </subcellularLocation>
</comment>
<dbReference type="EMBL" id="JBHRYQ010000001">
    <property type="protein sequence ID" value="MFC3812752.1"/>
    <property type="molecule type" value="Genomic_DNA"/>
</dbReference>
<evidence type="ECO:0000256" key="2">
    <source>
        <dbReference type="ARBA" id="ARBA00022692"/>
    </source>
</evidence>
<sequence>MQEKSENQLLKLLGVGFGIAVTIGGTIGTGILRKPGPIAALLGDPWLIMGVWVLVSIYAFLGVLCAIELGVSMPQAGSWYIYARRAFGNYFGFLTGITSWLGTVAALGFGGYTMSEYIILLLPDFEPYIRWIAIGILTVLTGFHFSGTKSGGRSQEILSFLKAIGLLIFVVLCFVYSKDLDYSLLQKTTEKVQKSALLFGVIAALQAVFYTFDGWHTASYFSEENADPTKSLPKSMMIGVSVVIGIYLLVNAAILYVIPIDILANSKLAAADAVLLMFGAKSAKVVTFFLMLSILGMLNAQIMFAPRVIFSMSRDGLFHKSVQYVNKLGTPSVAMPITTLGSVLLILAGKDICAVLSDIATFFFVMSYAAGFASLIKLRKSEPNLSRPFKVPFFPYIPYILLICSVLFLVGAVLQDLKSSQFALIFLAISYPLYRLQQRFLK</sequence>
<name>A0ABV7Z327_9BACT</name>
<evidence type="ECO:0000256" key="5">
    <source>
        <dbReference type="SAM" id="Phobius"/>
    </source>
</evidence>
<dbReference type="PIRSF" id="PIRSF006060">
    <property type="entry name" value="AA_transporter"/>
    <property type="match status" value="1"/>
</dbReference>
<dbReference type="RefSeq" id="WP_379839652.1">
    <property type="nucleotide sequence ID" value="NZ_JBHRYQ010000001.1"/>
</dbReference>
<gene>
    <name evidence="6" type="ORF">ACFOOI_18965</name>
</gene>
<accession>A0ABV7Z327</accession>
<dbReference type="Gene3D" id="1.20.1740.10">
    <property type="entry name" value="Amino acid/polyamine transporter I"/>
    <property type="match status" value="1"/>
</dbReference>
<reference evidence="7" key="1">
    <citation type="journal article" date="2019" name="Int. J. Syst. Evol. Microbiol.">
        <title>The Global Catalogue of Microorganisms (GCM) 10K type strain sequencing project: providing services to taxonomists for standard genome sequencing and annotation.</title>
        <authorList>
            <consortium name="The Broad Institute Genomics Platform"/>
            <consortium name="The Broad Institute Genome Sequencing Center for Infectious Disease"/>
            <person name="Wu L."/>
            <person name="Ma J."/>
        </authorList>
    </citation>
    <scope>NUCLEOTIDE SEQUENCE [LARGE SCALE GENOMIC DNA]</scope>
    <source>
        <strain evidence="7">CECT 7956</strain>
    </source>
</reference>
<feature type="transmembrane region" description="Helical" evidence="5">
    <location>
        <begin position="236"/>
        <end position="258"/>
    </location>
</feature>
<feature type="transmembrane region" description="Helical" evidence="5">
    <location>
        <begin position="128"/>
        <end position="145"/>
    </location>
</feature>
<keyword evidence="7" id="KW-1185">Reference proteome</keyword>
<dbReference type="Pfam" id="PF13520">
    <property type="entry name" value="AA_permease_2"/>
    <property type="match status" value="1"/>
</dbReference>
<organism evidence="6 7">
    <name type="scientific">Lacihabitans lacunae</name>
    <dbReference type="NCBI Taxonomy" id="1028214"/>
    <lineage>
        <taxon>Bacteria</taxon>
        <taxon>Pseudomonadati</taxon>
        <taxon>Bacteroidota</taxon>
        <taxon>Cytophagia</taxon>
        <taxon>Cytophagales</taxon>
        <taxon>Leadbetterellaceae</taxon>
        <taxon>Lacihabitans</taxon>
    </lineage>
</organism>
<feature type="transmembrane region" description="Helical" evidence="5">
    <location>
        <begin position="12"/>
        <end position="33"/>
    </location>
</feature>
<dbReference type="InterPro" id="IPR002293">
    <property type="entry name" value="AA/rel_permease1"/>
</dbReference>
<feature type="transmembrane region" description="Helical" evidence="5">
    <location>
        <begin position="45"/>
        <end position="67"/>
    </location>
</feature>
<evidence type="ECO:0000256" key="1">
    <source>
        <dbReference type="ARBA" id="ARBA00004141"/>
    </source>
</evidence>
<comment type="caution">
    <text evidence="6">The sequence shown here is derived from an EMBL/GenBank/DDBJ whole genome shotgun (WGS) entry which is preliminary data.</text>
</comment>
<dbReference type="Proteomes" id="UP001595616">
    <property type="component" value="Unassembled WGS sequence"/>
</dbReference>
<keyword evidence="3 5" id="KW-1133">Transmembrane helix</keyword>
<dbReference type="InterPro" id="IPR050598">
    <property type="entry name" value="AminoAcid_Transporter"/>
</dbReference>
<dbReference type="PANTHER" id="PTHR11785">
    <property type="entry name" value="AMINO ACID TRANSPORTER"/>
    <property type="match status" value="1"/>
</dbReference>
<feature type="transmembrane region" description="Helical" evidence="5">
    <location>
        <begin position="396"/>
        <end position="414"/>
    </location>
</feature>